<reference evidence="2 3" key="1">
    <citation type="submission" date="2018-08" db="EMBL/GenBank/DDBJ databases">
        <title>Parvularcula sp. SM1705, isolated from surface water of the South Sea China.</title>
        <authorList>
            <person name="Sun L."/>
        </authorList>
    </citation>
    <scope>NUCLEOTIDE SEQUENCE [LARGE SCALE GENOMIC DNA]</scope>
    <source>
        <strain evidence="2 3">SM1705</strain>
    </source>
</reference>
<name>A0A371RGJ9_9PROT</name>
<sequence length="188" mass="21044">MLESLGEKEFRTIAFLLVALISIPVFWFFVPGLSRQTQAGVDGFVPVKPSILLRMLGLFGLVAGGVAIAGAGWVILSVRNWVLLPLGVAGCLFLAFVLISAFHRYVCLQIKYNDDGVRWRKLGASNFWYWTEIGGTGYNGRVGVYFVRNGEELHIPDIFRGYWQLMTMAKDQGVPLHPYLKSQLESRS</sequence>
<feature type="transmembrane region" description="Helical" evidence="1">
    <location>
        <begin position="82"/>
        <end position="102"/>
    </location>
</feature>
<feature type="transmembrane region" description="Helical" evidence="1">
    <location>
        <begin position="12"/>
        <end position="30"/>
    </location>
</feature>
<evidence type="ECO:0000256" key="1">
    <source>
        <dbReference type="SAM" id="Phobius"/>
    </source>
</evidence>
<feature type="transmembrane region" description="Helical" evidence="1">
    <location>
        <begin position="51"/>
        <end position="76"/>
    </location>
</feature>
<dbReference type="AlphaFoldDB" id="A0A371RGJ9"/>
<evidence type="ECO:0000313" key="3">
    <source>
        <dbReference type="Proteomes" id="UP000264589"/>
    </source>
</evidence>
<keyword evidence="1" id="KW-0472">Membrane</keyword>
<keyword evidence="1" id="KW-0812">Transmembrane</keyword>
<keyword evidence="1" id="KW-1133">Transmembrane helix</keyword>
<accession>A0A371RGJ9</accession>
<organism evidence="2 3">
    <name type="scientific">Parvularcula marina</name>
    <dbReference type="NCBI Taxonomy" id="2292771"/>
    <lineage>
        <taxon>Bacteria</taxon>
        <taxon>Pseudomonadati</taxon>
        <taxon>Pseudomonadota</taxon>
        <taxon>Alphaproteobacteria</taxon>
        <taxon>Parvularculales</taxon>
        <taxon>Parvularculaceae</taxon>
        <taxon>Parvularcula</taxon>
    </lineage>
</organism>
<gene>
    <name evidence="2" type="ORF">DX908_04355</name>
</gene>
<comment type="caution">
    <text evidence="2">The sequence shown here is derived from an EMBL/GenBank/DDBJ whole genome shotgun (WGS) entry which is preliminary data.</text>
</comment>
<dbReference type="Proteomes" id="UP000264589">
    <property type="component" value="Unassembled WGS sequence"/>
</dbReference>
<dbReference type="RefSeq" id="WP_116391210.1">
    <property type="nucleotide sequence ID" value="NZ_QUQO01000001.1"/>
</dbReference>
<dbReference type="EMBL" id="QUQO01000001">
    <property type="protein sequence ID" value="RFB04578.1"/>
    <property type="molecule type" value="Genomic_DNA"/>
</dbReference>
<protein>
    <submittedName>
        <fullName evidence="2">Uncharacterized protein</fullName>
    </submittedName>
</protein>
<dbReference type="InParanoid" id="A0A371RGJ9"/>
<keyword evidence="3" id="KW-1185">Reference proteome</keyword>
<evidence type="ECO:0000313" key="2">
    <source>
        <dbReference type="EMBL" id="RFB04578.1"/>
    </source>
</evidence>
<proteinExistence type="predicted"/>